<evidence type="ECO:0000256" key="4">
    <source>
        <dbReference type="ARBA" id="ARBA00023136"/>
    </source>
</evidence>
<dbReference type="AlphaFoldDB" id="A0A2T9Y7K0"/>
<gene>
    <name evidence="7" type="ORF">BB559_005633</name>
</gene>
<dbReference type="GO" id="GO:0005783">
    <property type="term" value="C:endoplasmic reticulum"/>
    <property type="evidence" value="ECO:0007669"/>
    <property type="project" value="TreeGrafter"/>
</dbReference>
<dbReference type="InterPro" id="IPR006634">
    <property type="entry name" value="TLC-dom"/>
</dbReference>
<evidence type="ECO:0000313" key="7">
    <source>
        <dbReference type="EMBL" id="PVU88296.1"/>
    </source>
</evidence>
<dbReference type="PANTHER" id="PTHR13439">
    <property type="entry name" value="CT120 PROTEIN"/>
    <property type="match status" value="1"/>
</dbReference>
<dbReference type="GO" id="GO:0016020">
    <property type="term" value="C:membrane"/>
    <property type="evidence" value="ECO:0007669"/>
    <property type="project" value="UniProtKB-SubCell"/>
</dbReference>
<comment type="subcellular location">
    <subcellularLocation>
        <location evidence="1">Membrane</location>
        <topology evidence="1">Multi-pass membrane protein</topology>
    </subcellularLocation>
</comment>
<sequence length="227" mass="26767">MTSVSLAPFIAGFGIGSLVLNLIFFVIQKNQIFTTKKQLAWILTFTTTVTVTVASLPYMYQLFRHNLDITKLVYSDTFSVMICGFFESYLFWDLAIGLRYYKSTFDPFTGYFHHSFYLLLVFFCASKGLSAIFVLFCIMELPTIVLAIGSIRKDLRKDWLFASCFFSTRLLLHVILIYRFYKYSPDRLVWKLIVSSFPLHIYWFSSFIKQQKRLRKQRKQQKLVELE</sequence>
<keyword evidence="8" id="KW-1185">Reference proteome</keyword>
<evidence type="ECO:0000313" key="8">
    <source>
        <dbReference type="Proteomes" id="UP000245699"/>
    </source>
</evidence>
<evidence type="ECO:0000256" key="3">
    <source>
        <dbReference type="ARBA" id="ARBA00022989"/>
    </source>
</evidence>
<feature type="transmembrane region" description="Helical" evidence="5">
    <location>
        <begin position="187"/>
        <end position="208"/>
    </location>
</feature>
<comment type="caution">
    <text evidence="7">The sequence shown here is derived from an EMBL/GenBank/DDBJ whole genome shotgun (WGS) entry which is preliminary data.</text>
</comment>
<evidence type="ECO:0000256" key="5">
    <source>
        <dbReference type="SAM" id="Phobius"/>
    </source>
</evidence>
<dbReference type="Proteomes" id="UP000245699">
    <property type="component" value="Unassembled WGS sequence"/>
</dbReference>
<keyword evidence="3 5" id="KW-1133">Transmembrane helix</keyword>
<evidence type="ECO:0000259" key="6">
    <source>
        <dbReference type="Pfam" id="PF03798"/>
    </source>
</evidence>
<dbReference type="InterPro" id="IPR050846">
    <property type="entry name" value="TLCD"/>
</dbReference>
<feature type="domain" description="TLC" evidence="6">
    <location>
        <begin position="45"/>
        <end position="208"/>
    </location>
</feature>
<name>A0A2T9Y7K0_9FUNG</name>
<dbReference type="GO" id="GO:0055088">
    <property type="term" value="P:lipid homeostasis"/>
    <property type="evidence" value="ECO:0007669"/>
    <property type="project" value="TreeGrafter"/>
</dbReference>
<proteinExistence type="predicted"/>
<dbReference type="Pfam" id="PF03798">
    <property type="entry name" value="TRAM_LAG1_CLN8"/>
    <property type="match status" value="1"/>
</dbReference>
<reference evidence="7 8" key="1">
    <citation type="journal article" date="2018" name="MBio">
        <title>Comparative Genomics Reveals the Core Gene Toolbox for the Fungus-Insect Symbiosis.</title>
        <authorList>
            <person name="Wang Y."/>
            <person name="Stata M."/>
            <person name="Wang W."/>
            <person name="Stajich J.E."/>
            <person name="White M.M."/>
            <person name="Moncalvo J.M."/>
        </authorList>
    </citation>
    <scope>NUCLEOTIDE SEQUENCE [LARGE SCALE GENOMIC DNA]</scope>
    <source>
        <strain evidence="7 8">AUS-77-4</strain>
    </source>
</reference>
<organism evidence="7 8">
    <name type="scientific">Furculomyces boomerangus</name>
    <dbReference type="NCBI Taxonomy" id="61424"/>
    <lineage>
        <taxon>Eukaryota</taxon>
        <taxon>Fungi</taxon>
        <taxon>Fungi incertae sedis</taxon>
        <taxon>Zoopagomycota</taxon>
        <taxon>Kickxellomycotina</taxon>
        <taxon>Harpellomycetes</taxon>
        <taxon>Harpellales</taxon>
        <taxon>Harpellaceae</taxon>
        <taxon>Furculomyces</taxon>
    </lineage>
</organism>
<dbReference type="PANTHER" id="PTHR13439:SF72">
    <property type="entry name" value="TLC DOMAIN-CONTAINING PROTEIN"/>
    <property type="match status" value="1"/>
</dbReference>
<dbReference type="EMBL" id="MBFT01000638">
    <property type="protein sequence ID" value="PVU88296.1"/>
    <property type="molecule type" value="Genomic_DNA"/>
</dbReference>
<evidence type="ECO:0000256" key="1">
    <source>
        <dbReference type="ARBA" id="ARBA00004141"/>
    </source>
</evidence>
<accession>A0A2T9Y7K0</accession>
<evidence type="ECO:0000256" key="2">
    <source>
        <dbReference type="ARBA" id="ARBA00022692"/>
    </source>
</evidence>
<feature type="transmembrane region" description="Helical" evidence="5">
    <location>
        <begin position="39"/>
        <end position="60"/>
    </location>
</feature>
<keyword evidence="4 5" id="KW-0472">Membrane</keyword>
<feature type="transmembrane region" description="Helical" evidence="5">
    <location>
        <begin position="160"/>
        <end position="181"/>
    </location>
</feature>
<feature type="transmembrane region" description="Helical" evidence="5">
    <location>
        <begin position="6"/>
        <end position="27"/>
    </location>
</feature>
<keyword evidence="2 5" id="KW-0812">Transmembrane</keyword>
<dbReference type="OrthoDB" id="341353at2759"/>
<protein>
    <recommendedName>
        <fullName evidence="6">TLC domain-containing protein</fullName>
    </recommendedName>
</protein>
<dbReference type="STRING" id="61424.A0A2T9Y7K0"/>